<dbReference type="OrthoDB" id="5288439at2"/>
<dbReference type="Pfam" id="PF22020">
    <property type="entry name" value="RlmL_1st"/>
    <property type="match status" value="1"/>
</dbReference>
<dbReference type="CDD" id="cd11715">
    <property type="entry name" value="THUMP_AdoMetMT"/>
    <property type="match status" value="1"/>
</dbReference>
<sequence length="370" mass="41638">MEKLNCFAVTLPGLEKIVAKELESLSVDEIKVDDGGVRFQTTMDGLFRVNLRLRCATRVLIRLAEFRTHSFPELYNKAKKIQWERYVCVNTELDVRASCHGTKLLHTGRVELAVTDAIRNKHALPESPIKHSAMQHQAVLVRMDDDICSISIDTSGERLDRRGYRLHSGKAPLRETIAAGILYWADWQPDEPLLLPMCGSGTFAVEAAWMAGHRAAGLDHDFPFKQWPCFKEKRWKRIFAKAEAMHKEVQLEIFASDLDKGILRQAEKNAATAGVGKQIHFAVQDVNRLSPPDGTASPGLIVCNPPYGDRIKGDVSGIYRQLGQLFKASFEGWRMVVIVPDQGCENDLGLPVKRRLKIKHGGKWVHILQL</sequence>
<evidence type="ECO:0000256" key="1">
    <source>
        <dbReference type="ARBA" id="ARBA00022603"/>
    </source>
</evidence>
<dbReference type="SUPFAM" id="SSF53335">
    <property type="entry name" value="S-adenosyl-L-methionine-dependent methyltransferases"/>
    <property type="match status" value="1"/>
</dbReference>
<feature type="domain" description="THUMP" evidence="4">
    <location>
        <begin position="70"/>
        <end position="153"/>
    </location>
</feature>
<protein>
    <submittedName>
        <fullName evidence="6">Putative N6-adenine-specific DNA methylase</fullName>
        <ecNumber evidence="6">2.1.1.-</ecNumber>
    </submittedName>
</protein>
<dbReference type="InterPro" id="IPR004114">
    <property type="entry name" value="THUMP_dom"/>
</dbReference>
<evidence type="ECO:0000259" key="4">
    <source>
        <dbReference type="Pfam" id="PF02926"/>
    </source>
</evidence>
<reference evidence="6 7" key="1">
    <citation type="submission" date="2016-12" db="EMBL/GenBank/DDBJ databases">
        <title>Isolation and genomic insights into novel planktonic Zetaproteobacteria from stratified waters of the Chesapeake Bay.</title>
        <authorList>
            <person name="McAllister S.M."/>
            <person name="Kato S."/>
            <person name="Chan C.S."/>
            <person name="Chiu B.K."/>
            <person name="Field E.K."/>
        </authorList>
    </citation>
    <scope>NUCLEOTIDE SEQUENCE [LARGE SCALE GENOMIC DNA]</scope>
    <source>
        <strain evidence="6 7">CP-5</strain>
    </source>
</reference>
<dbReference type="AlphaFoldDB" id="A0A2K8KX80"/>
<dbReference type="RefSeq" id="WP_100277393.1">
    <property type="nucleotide sequence ID" value="NZ_CP018799.1"/>
</dbReference>
<dbReference type="Pfam" id="PF02926">
    <property type="entry name" value="THUMP"/>
    <property type="match status" value="1"/>
</dbReference>
<dbReference type="InterPro" id="IPR054170">
    <property type="entry name" value="RlmL_1st"/>
</dbReference>
<evidence type="ECO:0000259" key="5">
    <source>
        <dbReference type="Pfam" id="PF22020"/>
    </source>
</evidence>
<dbReference type="EMBL" id="CP018799">
    <property type="protein sequence ID" value="ATX79508.1"/>
    <property type="molecule type" value="Genomic_DNA"/>
</dbReference>
<evidence type="ECO:0000256" key="2">
    <source>
        <dbReference type="ARBA" id="ARBA00022679"/>
    </source>
</evidence>
<organism evidence="6 7">
    <name type="scientific">Mariprofundus aestuarium</name>
    <dbReference type="NCBI Taxonomy" id="1921086"/>
    <lineage>
        <taxon>Bacteria</taxon>
        <taxon>Pseudomonadati</taxon>
        <taxon>Pseudomonadota</taxon>
        <taxon>Candidatius Mariprofundia</taxon>
        <taxon>Mariprofundales</taxon>
        <taxon>Mariprofundaceae</taxon>
        <taxon>Mariprofundus</taxon>
    </lineage>
</organism>
<evidence type="ECO:0000259" key="3">
    <source>
        <dbReference type="Pfam" id="PF01170"/>
    </source>
</evidence>
<dbReference type="PROSITE" id="PS00092">
    <property type="entry name" value="N6_MTASE"/>
    <property type="match status" value="1"/>
</dbReference>
<accession>A0A2K8KX80</accession>
<dbReference type="Gene3D" id="3.40.50.150">
    <property type="entry name" value="Vaccinia Virus protein VP39"/>
    <property type="match status" value="1"/>
</dbReference>
<dbReference type="InterPro" id="IPR000241">
    <property type="entry name" value="RlmKL-like_Mtase"/>
</dbReference>
<name>A0A2K8KX80_MARES</name>
<keyword evidence="1 6" id="KW-0489">Methyltransferase</keyword>
<dbReference type="PANTHER" id="PTHR47313">
    <property type="entry name" value="RIBOSOMAL RNA LARGE SUBUNIT METHYLTRANSFERASE K/L"/>
    <property type="match status" value="1"/>
</dbReference>
<dbReference type="Pfam" id="PF01170">
    <property type="entry name" value="UPF0020"/>
    <property type="match status" value="1"/>
</dbReference>
<dbReference type="GO" id="GO:0008990">
    <property type="term" value="F:rRNA (guanine-N2-)-methyltransferase activity"/>
    <property type="evidence" value="ECO:0007669"/>
    <property type="project" value="TreeGrafter"/>
</dbReference>
<dbReference type="Proteomes" id="UP000231701">
    <property type="component" value="Chromosome"/>
</dbReference>
<dbReference type="InterPro" id="IPR002052">
    <property type="entry name" value="DNA_methylase_N6_adenine_CS"/>
</dbReference>
<keyword evidence="7" id="KW-1185">Reference proteome</keyword>
<feature type="domain" description="RlmL ferredoxin-like" evidence="5">
    <location>
        <begin position="6"/>
        <end position="60"/>
    </location>
</feature>
<gene>
    <name evidence="6" type="ORF">Ga0123461_1089</name>
</gene>
<evidence type="ECO:0000313" key="7">
    <source>
        <dbReference type="Proteomes" id="UP000231701"/>
    </source>
</evidence>
<feature type="domain" description="Ribosomal RNA large subunit methyltransferase K/L-like methyltransferase" evidence="3">
    <location>
        <begin position="162"/>
        <end position="345"/>
    </location>
</feature>
<dbReference type="Gene3D" id="3.30.2130.30">
    <property type="match status" value="1"/>
</dbReference>
<dbReference type="GO" id="GO:0070043">
    <property type="term" value="F:rRNA (guanine-N7-)-methyltransferase activity"/>
    <property type="evidence" value="ECO:0007669"/>
    <property type="project" value="TreeGrafter"/>
</dbReference>
<proteinExistence type="predicted"/>
<evidence type="ECO:0000313" key="6">
    <source>
        <dbReference type="EMBL" id="ATX79508.1"/>
    </source>
</evidence>
<dbReference type="PANTHER" id="PTHR47313:SF1">
    <property type="entry name" value="RIBOSOMAL RNA LARGE SUBUNIT METHYLTRANSFERASE K_L"/>
    <property type="match status" value="1"/>
</dbReference>
<dbReference type="KEGG" id="maes:Ga0123461_1089"/>
<dbReference type="GO" id="GO:0003723">
    <property type="term" value="F:RNA binding"/>
    <property type="evidence" value="ECO:0007669"/>
    <property type="project" value="InterPro"/>
</dbReference>
<dbReference type="InterPro" id="IPR029063">
    <property type="entry name" value="SAM-dependent_MTases_sf"/>
</dbReference>
<dbReference type="EC" id="2.1.1.-" evidence="6"/>
<keyword evidence="2 6" id="KW-0808">Transferase</keyword>